<dbReference type="InterPro" id="IPR050113">
    <property type="entry name" value="Ub_conjugating_enzyme"/>
</dbReference>
<dbReference type="SMART" id="SM00212">
    <property type="entry name" value="UBCc"/>
    <property type="match status" value="1"/>
</dbReference>
<comment type="caution">
    <text evidence="3">The sequence shown here is derived from an EMBL/GenBank/DDBJ whole genome shotgun (WGS) entry which is preliminary data.</text>
</comment>
<dbReference type="AlphaFoldDB" id="A0A286UXK6"/>
<dbReference type="PROSITE" id="PS50127">
    <property type="entry name" value="UBC_2"/>
    <property type="match status" value="1"/>
</dbReference>
<dbReference type="SUPFAM" id="SSF54495">
    <property type="entry name" value="UBC-like"/>
    <property type="match status" value="1"/>
</dbReference>
<accession>A0A286UXK6</accession>
<name>A0A286UXK6_9AGAM</name>
<evidence type="ECO:0000313" key="4">
    <source>
        <dbReference type="Proteomes" id="UP000217199"/>
    </source>
</evidence>
<dbReference type="STRING" id="2282107.A0A286UXK6"/>
<sequence>MATSKAIKRITKEWKDLSDEPIEGIVASPVSETDLTVWAGYIDAGTNTPYKGGRFKFELEFPEGFPSKPPKFHFTTRIYHPGVNEQGQVCLPFLRDEWKPAMQLSYVLREIQEKLNNPQPDDPFEPDIAMTLKENPTQFLAKAQEWTQKYAKLE</sequence>
<dbReference type="Proteomes" id="UP000217199">
    <property type="component" value="Unassembled WGS sequence"/>
</dbReference>
<dbReference type="EMBL" id="NBII01000001">
    <property type="protein sequence ID" value="PAV24326.1"/>
    <property type="molecule type" value="Genomic_DNA"/>
</dbReference>
<feature type="domain" description="UBC core" evidence="2">
    <location>
        <begin position="5"/>
        <end position="152"/>
    </location>
</feature>
<organism evidence="3 4">
    <name type="scientific">Pyrrhoderma noxium</name>
    <dbReference type="NCBI Taxonomy" id="2282107"/>
    <lineage>
        <taxon>Eukaryota</taxon>
        <taxon>Fungi</taxon>
        <taxon>Dikarya</taxon>
        <taxon>Basidiomycota</taxon>
        <taxon>Agaricomycotina</taxon>
        <taxon>Agaricomycetes</taxon>
        <taxon>Hymenochaetales</taxon>
        <taxon>Hymenochaetaceae</taxon>
        <taxon>Pyrrhoderma</taxon>
    </lineage>
</organism>
<proteinExistence type="predicted"/>
<evidence type="ECO:0000256" key="1">
    <source>
        <dbReference type="ARBA" id="ARBA00022786"/>
    </source>
</evidence>
<protein>
    <submittedName>
        <fullName evidence="3">Ubiquitin-conjugating enzyme</fullName>
    </submittedName>
</protein>
<dbReference type="Gene3D" id="3.10.110.10">
    <property type="entry name" value="Ubiquitin Conjugating Enzyme"/>
    <property type="match status" value="1"/>
</dbReference>
<evidence type="ECO:0000259" key="2">
    <source>
        <dbReference type="PROSITE" id="PS50127"/>
    </source>
</evidence>
<dbReference type="InParanoid" id="A0A286UXK6"/>
<dbReference type="Pfam" id="PF00179">
    <property type="entry name" value="UQ_con"/>
    <property type="match status" value="1"/>
</dbReference>
<reference evidence="3 4" key="1">
    <citation type="journal article" date="2017" name="Mol. Ecol.">
        <title>Comparative and population genomic landscape of Phellinus noxius: A hypervariable fungus causing root rot in trees.</title>
        <authorList>
            <person name="Chung C.L."/>
            <person name="Lee T.J."/>
            <person name="Akiba M."/>
            <person name="Lee H.H."/>
            <person name="Kuo T.H."/>
            <person name="Liu D."/>
            <person name="Ke H.M."/>
            <person name="Yokoi T."/>
            <person name="Roa M.B."/>
            <person name="Lu M.J."/>
            <person name="Chang Y.Y."/>
            <person name="Ann P.J."/>
            <person name="Tsai J.N."/>
            <person name="Chen C.Y."/>
            <person name="Tzean S.S."/>
            <person name="Ota Y."/>
            <person name="Hattori T."/>
            <person name="Sahashi N."/>
            <person name="Liou R.F."/>
            <person name="Kikuchi T."/>
            <person name="Tsai I.J."/>
        </authorList>
    </citation>
    <scope>NUCLEOTIDE SEQUENCE [LARGE SCALE GENOMIC DNA]</scope>
    <source>
        <strain evidence="3 4">FFPRI411160</strain>
    </source>
</reference>
<keyword evidence="1" id="KW-0833">Ubl conjugation pathway</keyword>
<dbReference type="PANTHER" id="PTHR24067">
    <property type="entry name" value="UBIQUITIN-CONJUGATING ENZYME E2"/>
    <property type="match status" value="1"/>
</dbReference>
<gene>
    <name evidence="3" type="ORF">PNOK_0139400</name>
</gene>
<dbReference type="InterPro" id="IPR000608">
    <property type="entry name" value="UBC"/>
</dbReference>
<evidence type="ECO:0000313" key="3">
    <source>
        <dbReference type="EMBL" id="PAV24326.1"/>
    </source>
</evidence>
<dbReference type="InterPro" id="IPR016135">
    <property type="entry name" value="UBQ-conjugating_enzyme/RWD"/>
</dbReference>
<keyword evidence="4" id="KW-1185">Reference proteome</keyword>
<dbReference type="OrthoDB" id="9978460at2759"/>